<dbReference type="NCBIfam" id="TIGR03510">
    <property type="entry name" value="XapX"/>
    <property type="match status" value="1"/>
</dbReference>
<dbReference type="OrthoDB" id="7366068at2"/>
<keyword evidence="2" id="KW-0472">Membrane</keyword>
<evidence type="ECO:0000313" key="4">
    <source>
        <dbReference type="Proteomes" id="UP000321085"/>
    </source>
</evidence>
<gene>
    <name evidence="3" type="ORF">MAE02_48710</name>
</gene>
<organism evidence="3 4">
    <name type="scientific">Microvirga aerophila</name>
    <dbReference type="NCBI Taxonomy" id="670291"/>
    <lineage>
        <taxon>Bacteria</taxon>
        <taxon>Pseudomonadati</taxon>
        <taxon>Pseudomonadota</taxon>
        <taxon>Alphaproteobacteria</taxon>
        <taxon>Hyphomicrobiales</taxon>
        <taxon>Methylobacteriaceae</taxon>
        <taxon>Microvirga</taxon>
    </lineage>
</organism>
<comment type="caution">
    <text evidence="3">The sequence shown here is derived from an EMBL/GenBank/DDBJ whole genome shotgun (WGS) entry which is preliminary data.</text>
</comment>
<keyword evidence="4" id="KW-1185">Reference proteome</keyword>
<evidence type="ECO:0000313" key="3">
    <source>
        <dbReference type="EMBL" id="GEO17175.1"/>
    </source>
</evidence>
<dbReference type="EMBL" id="BJYU01000092">
    <property type="protein sequence ID" value="GEO17175.1"/>
    <property type="molecule type" value="Genomic_DNA"/>
</dbReference>
<dbReference type="Proteomes" id="UP000321085">
    <property type="component" value="Unassembled WGS sequence"/>
</dbReference>
<evidence type="ECO:0000256" key="2">
    <source>
        <dbReference type="SAM" id="Phobius"/>
    </source>
</evidence>
<proteinExistence type="predicted"/>
<dbReference type="AlphaFoldDB" id="A0A512BYZ1"/>
<sequence length="80" mass="8136">MKIVLGLLLALGVGVVCRLVGLPLPAPLALTGALLVLAMSAGYEVVDRLASHRPATQRENCGGSDAGIGTARDVSRRTVG</sequence>
<evidence type="ECO:0008006" key="5">
    <source>
        <dbReference type="Google" id="ProtNLM"/>
    </source>
</evidence>
<feature type="transmembrane region" description="Helical" evidence="2">
    <location>
        <begin position="28"/>
        <end position="46"/>
    </location>
</feature>
<name>A0A512BYZ1_9HYPH</name>
<dbReference type="RefSeq" id="WP_114188539.1">
    <property type="nucleotide sequence ID" value="NZ_BJYU01000092.1"/>
</dbReference>
<keyword evidence="2" id="KW-0812">Transmembrane</keyword>
<feature type="region of interest" description="Disordered" evidence="1">
    <location>
        <begin position="54"/>
        <end position="80"/>
    </location>
</feature>
<reference evidence="3 4" key="1">
    <citation type="submission" date="2019-07" db="EMBL/GenBank/DDBJ databases">
        <title>Whole genome shotgun sequence of Microvirga aerophila NBRC 106136.</title>
        <authorList>
            <person name="Hosoyama A."/>
            <person name="Uohara A."/>
            <person name="Ohji S."/>
            <person name="Ichikawa N."/>
        </authorList>
    </citation>
    <scope>NUCLEOTIDE SEQUENCE [LARGE SCALE GENOMIC DNA]</scope>
    <source>
        <strain evidence="3 4">NBRC 106136</strain>
    </source>
</reference>
<accession>A0A512BYZ1</accession>
<keyword evidence="2" id="KW-1133">Transmembrane helix</keyword>
<dbReference type="InterPro" id="IPR020017">
    <property type="entry name" value="XapX_domain"/>
</dbReference>
<protein>
    <recommendedName>
        <fullName evidence="5">XapX domain-containing protein</fullName>
    </recommendedName>
</protein>
<evidence type="ECO:0000256" key="1">
    <source>
        <dbReference type="SAM" id="MobiDB-lite"/>
    </source>
</evidence>